<dbReference type="SMART" id="SM00091">
    <property type="entry name" value="PAS"/>
    <property type="match status" value="3"/>
</dbReference>
<dbReference type="GO" id="GO:0052621">
    <property type="term" value="F:diguanylate cyclase activity"/>
    <property type="evidence" value="ECO:0007669"/>
    <property type="project" value="UniProtKB-EC"/>
</dbReference>
<keyword evidence="4" id="KW-0808">Transferase</keyword>
<dbReference type="Gene3D" id="3.30.450.20">
    <property type="entry name" value="PAS domain"/>
    <property type="match status" value="3"/>
</dbReference>
<evidence type="ECO:0000259" key="2">
    <source>
        <dbReference type="PROSITE" id="PS50113"/>
    </source>
</evidence>
<dbReference type="InterPro" id="IPR029016">
    <property type="entry name" value="GAF-like_dom_sf"/>
</dbReference>
<dbReference type="Gene3D" id="3.30.70.270">
    <property type="match status" value="1"/>
</dbReference>
<dbReference type="Pfam" id="PF08448">
    <property type="entry name" value="PAS_4"/>
    <property type="match status" value="1"/>
</dbReference>
<gene>
    <name evidence="4" type="ORF">ACFSC7_15965</name>
</gene>
<dbReference type="InterPro" id="IPR000700">
    <property type="entry name" value="PAS-assoc_C"/>
</dbReference>
<dbReference type="EMBL" id="JBHUFA010000013">
    <property type="protein sequence ID" value="MFD1697015.1"/>
    <property type="molecule type" value="Genomic_DNA"/>
</dbReference>
<dbReference type="SUPFAM" id="SSF55781">
    <property type="entry name" value="GAF domain-like"/>
    <property type="match status" value="1"/>
</dbReference>
<dbReference type="CDD" id="cd01949">
    <property type="entry name" value="GGDEF"/>
    <property type="match status" value="1"/>
</dbReference>
<dbReference type="InterPro" id="IPR001610">
    <property type="entry name" value="PAC"/>
</dbReference>
<dbReference type="RefSeq" id="WP_188318953.1">
    <property type="nucleotide sequence ID" value="NZ_JBHUFA010000013.1"/>
</dbReference>
<dbReference type="PROSITE" id="PS50113">
    <property type="entry name" value="PAC"/>
    <property type="match status" value="2"/>
</dbReference>
<dbReference type="Proteomes" id="UP001597327">
    <property type="component" value="Unassembled WGS sequence"/>
</dbReference>
<dbReference type="Gene3D" id="3.30.450.40">
    <property type="match status" value="1"/>
</dbReference>
<dbReference type="Pfam" id="PF13426">
    <property type="entry name" value="PAS_9"/>
    <property type="match status" value="1"/>
</dbReference>
<dbReference type="InterPro" id="IPR052155">
    <property type="entry name" value="Biofilm_reg_signaling"/>
</dbReference>
<proteinExistence type="predicted"/>
<dbReference type="SMART" id="SM00086">
    <property type="entry name" value="PAC"/>
    <property type="match status" value="2"/>
</dbReference>
<dbReference type="PROSITE" id="PS50887">
    <property type="entry name" value="GGDEF"/>
    <property type="match status" value="1"/>
</dbReference>
<evidence type="ECO:0000313" key="5">
    <source>
        <dbReference type="Proteomes" id="UP001597327"/>
    </source>
</evidence>
<dbReference type="PANTHER" id="PTHR44757:SF2">
    <property type="entry name" value="BIOFILM ARCHITECTURE MAINTENANCE PROTEIN MBAA"/>
    <property type="match status" value="1"/>
</dbReference>
<organism evidence="4 5">
    <name type="scientific">Roseibium aestuarii</name>
    <dbReference type="NCBI Taxonomy" id="2600299"/>
    <lineage>
        <taxon>Bacteria</taxon>
        <taxon>Pseudomonadati</taxon>
        <taxon>Pseudomonadota</taxon>
        <taxon>Alphaproteobacteria</taxon>
        <taxon>Hyphomicrobiales</taxon>
        <taxon>Stappiaceae</taxon>
        <taxon>Roseibium</taxon>
    </lineage>
</organism>
<dbReference type="Pfam" id="PF00990">
    <property type="entry name" value="GGDEF"/>
    <property type="match status" value="1"/>
</dbReference>
<comment type="caution">
    <text evidence="4">The sequence shown here is derived from an EMBL/GenBank/DDBJ whole genome shotgun (WGS) entry which is preliminary data.</text>
</comment>
<sequence length="729" mass="82137">MPDSIVAVDVKKTFGAMEEAIAILTPERVLTYVNEGLLNLFGYDESELIGQTGRLLYADTATYEQLGNSYTSAAQSLRHFNFKSEFRRKDGSIFKAAVTLVPLTGEAQSQARFLLIGRDISKEIELEEKVRETSDLLREAIEAISEGFAMYDKNDRLVICNRNYQRIYQLSEESMKDGNTFTDILKFGLKAGQYDLKTQTAREWLTERMERHLRADGEVHEQHLGDGRWLRVSERRTPRGYVVGIRTDITNLKHTQKELQEAYANMAILTDSLHCSIVEVDLDGTCVFINDYGASWYDAEPDALIGRRFRDLLSAEHIARTAPHFREALNGHRIDIEAADTFPDGLRRELHVEYIPKYAPNGSLAGVIIFSTDITERKKTDRSLASLYQITATQELSANQKIQQILRIGCEHFDLPFGIVSNIVGDNYSIVWAESPNNELKPGTIFPLGDTYCTHALSSNSPLAIPHTAKSELALHPCYKSFALESYIGVNVRVNGERYGTINFTSAEPRKRPFSSTDMQLICQFADWVGHEIARERANEELLQSKIRLERLASIDDLTGIYNRRAFIEKAAMEVARFRRDRIPFTALVLDIDHFKLINDRHGHGIGDQVLTQFAEHVQDELRVVDIFGRIGGEEFCVILSNTDEDGAEVVCKRILQRLRTMPMIPEIPLSVTCSIGVAAINKNDVDFSSVMQRADSALYSAKEAGRDTYVRFPSPPGEAKSQSAALKA</sequence>
<feature type="domain" description="PAC" evidence="2">
    <location>
        <begin position="80"/>
        <end position="132"/>
    </location>
</feature>
<dbReference type="InterPro" id="IPR035965">
    <property type="entry name" value="PAS-like_dom_sf"/>
</dbReference>
<keyword evidence="5" id="KW-1185">Reference proteome</keyword>
<feature type="domain" description="PAC" evidence="2">
    <location>
        <begin position="332"/>
        <end position="386"/>
    </location>
</feature>
<dbReference type="NCBIfam" id="TIGR00229">
    <property type="entry name" value="sensory_box"/>
    <property type="match status" value="3"/>
</dbReference>
<dbReference type="NCBIfam" id="TIGR00254">
    <property type="entry name" value="GGDEF"/>
    <property type="match status" value="1"/>
</dbReference>
<protein>
    <submittedName>
        <fullName evidence="4">Diguanylate cyclase</fullName>
        <ecNumber evidence="4">2.7.7.65</ecNumber>
    </submittedName>
</protein>
<dbReference type="InterPro" id="IPR013656">
    <property type="entry name" value="PAS_4"/>
</dbReference>
<dbReference type="SMART" id="SM00267">
    <property type="entry name" value="GGDEF"/>
    <property type="match status" value="1"/>
</dbReference>
<dbReference type="InterPro" id="IPR043128">
    <property type="entry name" value="Rev_trsase/Diguanyl_cyclase"/>
</dbReference>
<keyword evidence="4" id="KW-0548">Nucleotidyltransferase</keyword>
<feature type="domain" description="GGDEF" evidence="3">
    <location>
        <begin position="583"/>
        <end position="715"/>
    </location>
</feature>
<dbReference type="Pfam" id="PF12860">
    <property type="entry name" value="PAS_7"/>
    <property type="match status" value="1"/>
</dbReference>
<dbReference type="InterPro" id="IPR000014">
    <property type="entry name" value="PAS"/>
</dbReference>
<dbReference type="SUPFAM" id="SSF55073">
    <property type="entry name" value="Nucleotide cyclase"/>
    <property type="match status" value="1"/>
</dbReference>
<dbReference type="Pfam" id="PF01590">
    <property type="entry name" value="GAF"/>
    <property type="match status" value="1"/>
</dbReference>
<dbReference type="SUPFAM" id="SSF55785">
    <property type="entry name" value="PYP-like sensor domain (PAS domain)"/>
    <property type="match status" value="3"/>
</dbReference>
<dbReference type="CDD" id="cd00130">
    <property type="entry name" value="PAS"/>
    <property type="match status" value="2"/>
</dbReference>
<feature type="domain" description="PAS" evidence="1">
    <location>
        <begin position="6"/>
        <end position="52"/>
    </location>
</feature>
<dbReference type="SMART" id="SM00065">
    <property type="entry name" value="GAF"/>
    <property type="match status" value="1"/>
</dbReference>
<dbReference type="PANTHER" id="PTHR44757">
    <property type="entry name" value="DIGUANYLATE CYCLASE DGCP"/>
    <property type="match status" value="1"/>
</dbReference>
<evidence type="ECO:0000313" key="4">
    <source>
        <dbReference type="EMBL" id="MFD1697015.1"/>
    </source>
</evidence>
<dbReference type="InterPro" id="IPR000160">
    <property type="entry name" value="GGDEF_dom"/>
</dbReference>
<evidence type="ECO:0000259" key="1">
    <source>
        <dbReference type="PROSITE" id="PS50112"/>
    </source>
</evidence>
<dbReference type="PROSITE" id="PS50112">
    <property type="entry name" value="PAS"/>
    <property type="match status" value="2"/>
</dbReference>
<dbReference type="EC" id="2.7.7.65" evidence="4"/>
<evidence type="ECO:0000259" key="3">
    <source>
        <dbReference type="PROSITE" id="PS50887"/>
    </source>
</evidence>
<accession>A0ABW4JYG3</accession>
<dbReference type="InterPro" id="IPR003018">
    <property type="entry name" value="GAF"/>
</dbReference>
<feature type="domain" description="PAS" evidence="1">
    <location>
        <begin position="262"/>
        <end position="332"/>
    </location>
</feature>
<name>A0ABW4JYG3_9HYPH</name>
<dbReference type="InterPro" id="IPR029787">
    <property type="entry name" value="Nucleotide_cyclase"/>
</dbReference>
<reference evidence="5" key="1">
    <citation type="journal article" date="2019" name="Int. J. Syst. Evol. Microbiol.">
        <title>The Global Catalogue of Microorganisms (GCM) 10K type strain sequencing project: providing services to taxonomists for standard genome sequencing and annotation.</title>
        <authorList>
            <consortium name="The Broad Institute Genomics Platform"/>
            <consortium name="The Broad Institute Genome Sequencing Center for Infectious Disease"/>
            <person name="Wu L."/>
            <person name="Ma J."/>
        </authorList>
    </citation>
    <scope>NUCLEOTIDE SEQUENCE [LARGE SCALE GENOMIC DNA]</scope>
    <source>
        <strain evidence="5">JCM 3369</strain>
    </source>
</reference>